<evidence type="ECO:0000313" key="1">
    <source>
        <dbReference type="EMBL" id="OUM75563.1"/>
    </source>
</evidence>
<protein>
    <submittedName>
        <fullName evidence="1">Uncharacterized protein</fullName>
    </submittedName>
</protein>
<reference evidence="1 2" key="1">
    <citation type="journal article" date="2017" name="Syst. Appl. Microbiol.">
        <title>Pseudomonas caspiana sp. nov., a citrus pathogen in the Pseudomonas syringae phylogenetic group.</title>
        <authorList>
            <person name="Busquets A."/>
            <person name="Gomila M."/>
            <person name="Beiki F."/>
            <person name="Mulet M."/>
            <person name="Rahimian H."/>
            <person name="Garcia-Valdes E."/>
            <person name="Lalucat J."/>
        </authorList>
    </citation>
    <scope>NUCLEOTIDE SEQUENCE [LARGE SCALE GENOMIC DNA]</scope>
    <source>
        <strain evidence="1 2">FBF102</strain>
    </source>
</reference>
<sequence length="226" mass="25427">MEGNVLNINGISNSQVGLQQLTSVLNKQPVKTSEKIMLEETVESTSSVAKDPPFYEYQKEPWLTEPGYELASNLKEYVAWKSMEVMLDLGLAKLAHDSFMKKLADTHPEIASKSFGFTLDADASIKIIDYNKVLTDSERRFLIDSLSNTDGLKLHSKSAAKGFMALVDHDHETFGGRHKLGIESFQFVIDFGRILSLSVEKMQSEWVAQIQQNAERRDFPYISSEA</sequence>
<comment type="caution">
    <text evidence="1">The sequence shown here is derived from an EMBL/GenBank/DDBJ whole genome shotgun (WGS) entry which is preliminary data.</text>
</comment>
<name>A0A1Y3PD67_9PSED</name>
<dbReference type="Proteomes" id="UP000195440">
    <property type="component" value="Unassembled WGS sequence"/>
</dbReference>
<organism evidence="1 2">
    <name type="scientific">Pseudomonas caspiana</name>
    <dbReference type="NCBI Taxonomy" id="1451454"/>
    <lineage>
        <taxon>Bacteria</taxon>
        <taxon>Pseudomonadati</taxon>
        <taxon>Pseudomonadota</taxon>
        <taxon>Gammaproteobacteria</taxon>
        <taxon>Pseudomonadales</taxon>
        <taxon>Pseudomonadaceae</taxon>
        <taxon>Pseudomonas</taxon>
    </lineage>
</organism>
<dbReference type="AlphaFoldDB" id="A0A1Y3PD67"/>
<evidence type="ECO:0000313" key="2">
    <source>
        <dbReference type="Proteomes" id="UP000195440"/>
    </source>
</evidence>
<dbReference type="EMBL" id="LOHF01000001">
    <property type="protein sequence ID" value="OUM75563.1"/>
    <property type="molecule type" value="Genomic_DNA"/>
</dbReference>
<proteinExistence type="predicted"/>
<gene>
    <name evidence="1" type="ORF">AUC60_00125</name>
</gene>
<keyword evidence="2" id="KW-1185">Reference proteome</keyword>
<accession>A0A1Y3PD67</accession>
<dbReference type="OrthoDB" id="6865402at2"/>